<feature type="transmembrane region" description="Helical" evidence="1">
    <location>
        <begin position="99"/>
        <end position="117"/>
    </location>
</feature>
<dbReference type="InterPro" id="IPR009324">
    <property type="entry name" value="DUF981"/>
</dbReference>
<feature type="transmembrane region" description="Helical" evidence="1">
    <location>
        <begin position="158"/>
        <end position="180"/>
    </location>
</feature>
<proteinExistence type="predicted"/>
<sequence>MLRLCLCTSFNSYTLRYNRTRSSIYSVINVIDPLAGMLWLTAASAVLVAVFFIKTEMFGAKAPGAEKAVRMGAGSAVTQTFGSKEAGAELVERKSMGSLAVSVGVLGGFALIMGLWMNTTWPLVSSYNILFGEIYAGFGLVLLMGSISYLLGYDLKAASYVGAILGLWGLTDAYGILINGMTSEPAIAAAMYIFGGIAGLLSPVAVHKPSKATVAALTLFLVLFALTAWFIGFEASIEHLRAFAKYSP</sequence>
<keyword evidence="1" id="KW-0472">Membrane</keyword>
<organism evidence="2 3">
    <name type="scientific">Candidatus Marsarchaeota G2 archaeon OSP_D</name>
    <dbReference type="NCBI Taxonomy" id="1978157"/>
    <lineage>
        <taxon>Archaea</taxon>
        <taxon>Candidatus Marsarchaeota</taxon>
        <taxon>Candidatus Marsarchaeota group 2</taxon>
    </lineage>
</organism>
<keyword evidence="1" id="KW-1133">Transmembrane helix</keyword>
<protein>
    <recommendedName>
        <fullName evidence="4">DUF981 domain-containing protein</fullName>
    </recommendedName>
</protein>
<evidence type="ECO:0008006" key="4">
    <source>
        <dbReference type="Google" id="ProtNLM"/>
    </source>
</evidence>
<reference evidence="2 3" key="1">
    <citation type="submission" date="2017-04" db="EMBL/GenBank/DDBJ databases">
        <title>Novel microbial lineages endemic to geothermal iron-oxide mats fill important gaps in the evolutionary history of Archaea.</title>
        <authorList>
            <person name="Jay Z.J."/>
            <person name="Beam J.P."/>
            <person name="Dlakic M."/>
            <person name="Rusch D.B."/>
            <person name="Kozubal M.A."/>
            <person name="Inskeep W.P."/>
        </authorList>
    </citation>
    <scope>NUCLEOTIDE SEQUENCE [LARGE SCALE GENOMIC DNA]</scope>
    <source>
        <strain evidence="2">OSP_D</strain>
    </source>
</reference>
<feature type="transmembrane region" description="Helical" evidence="1">
    <location>
        <begin position="213"/>
        <end position="231"/>
    </location>
</feature>
<evidence type="ECO:0000313" key="3">
    <source>
        <dbReference type="Proteomes" id="UP000240322"/>
    </source>
</evidence>
<feature type="transmembrane region" description="Helical" evidence="1">
    <location>
        <begin position="34"/>
        <end position="53"/>
    </location>
</feature>
<dbReference type="Proteomes" id="UP000240322">
    <property type="component" value="Unassembled WGS sequence"/>
</dbReference>
<gene>
    <name evidence="2" type="ORF">B9Q03_03495</name>
</gene>
<evidence type="ECO:0000256" key="1">
    <source>
        <dbReference type="SAM" id="Phobius"/>
    </source>
</evidence>
<dbReference type="AlphaFoldDB" id="A0A2R6AZA8"/>
<dbReference type="Pfam" id="PF06168">
    <property type="entry name" value="DUF981"/>
    <property type="match status" value="1"/>
</dbReference>
<feature type="transmembrane region" description="Helical" evidence="1">
    <location>
        <begin position="186"/>
        <end position="206"/>
    </location>
</feature>
<keyword evidence="1" id="KW-0812">Transmembrane</keyword>
<comment type="caution">
    <text evidence="2">The sequence shown here is derived from an EMBL/GenBank/DDBJ whole genome shotgun (WGS) entry which is preliminary data.</text>
</comment>
<feature type="transmembrane region" description="Helical" evidence="1">
    <location>
        <begin position="129"/>
        <end position="151"/>
    </location>
</feature>
<accession>A0A2R6AZA8</accession>
<name>A0A2R6AZA8_9ARCH</name>
<dbReference type="EMBL" id="NEXE01000019">
    <property type="protein sequence ID" value="PSN91725.1"/>
    <property type="molecule type" value="Genomic_DNA"/>
</dbReference>
<evidence type="ECO:0000313" key="2">
    <source>
        <dbReference type="EMBL" id="PSN91725.1"/>
    </source>
</evidence>